<dbReference type="InterPro" id="IPR036005">
    <property type="entry name" value="Creatinase/aminopeptidase-like"/>
</dbReference>
<dbReference type="GO" id="GO:0046872">
    <property type="term" value="F:metal ion binding"/>
    <property type="evidence" value="ECO:0007669"/>
    <property type="project" value="UniProtKB-UniRule"/>
</dbReference>
<evidence type="ECO:0000256" key="3">
    <source>
        <dbReference type="ARBA" id="ARBA00022670"/>
    </source>
</evidence>
<comment type="caution">
    <text evidence="9">The sequence shown here is derived from an EMBL/GenBank/DDBJ whole genome shotgun (WGS) entry which is preliminary data.</text>
</comment>
<dbReference type="SUPFAM" id="SSF55920">
    <property type="entry name" value="Creatinase/aminopeptidase"/>
    <property type="match status" value="1"/>
</dbReference>
<dbReference type="GO" id="GO:0004239">
    <property type="term" value="F:initiator methionyl aminopeptidase activity"/>
    <property type="evidence" value="ECO:0007669"/>
    <property type="project" value="UniProtKB-UniRule"/>
</dbReference>
<comment type="catalytic activity">
    <reaction evidence="6 7">
        <text>Release of N-terminal amino acids, preferentially methionine, from peptides and arylamides.</text>
        <dbReference type="EC" id="3.4.11.18"/>
    </reaction>
</comment>
<dbReference type="EC" id="3.4.11.18" evidence="6 7"/>
<keyword evidence="3 6" id="KW-0645">Protease</keyword>
<dbReference type="InterPro" id="IPR001714">
    <property type="entry name" value="Pept_M24_MAP"/>
</dbReference>
<evidence type="ECO:0000256" key="7">
    <source>
        <dbReference type="RuleBase" id="RU003653"/>
    </source>
</evidence>
<dbReference type="NCBIfam" id="TIGR00500">
    <property type="entry name" value="met_pdase_I"/>
    <property type="match status" value="1"/>
</dbReference>
<keyword evidence="4 6" id="KW-0479">Metal-binding</keyword>
<evidence type="ECO:0000313" key="10">
    <source>
        <dbReference type="Proteomes" id="UP000237797"/>
    </source>
</evidence>
<protein>
    <recommendedName>
        <fullName evidence="6 7">Methionine aminopeptidase</fullName>
        <shortName evidence="6">MAP</shortName>
        <shortName evidence="6">MetAP</shortName>
        <ecNumber evidence="6 7">3.4.11.18</ecNumber>
    </recommendedName>
    <alternativeName>
        <fullName evidence="6">Peptidase M</fullName>
    </alternativeName>
</protein>
<evidence type="ECO:0000256" key="1">
    <source>
        <dbReference type="ARBA" id="ARBA00002521"/>
    </source>
</evidence>
<dbReference type="PANTHER" id="PTHR43330">
    <property type="entry name" value="METHIONINE AMINOPEPTIDASE"/>
    <property type="match status" value="1"/>
</dbReference>
<feature type="binding site" evidence="6">
    <location>
        <position position="233"/>
    </location>
    <ligand>
        <name>a divalent metal cation</name>
        <dbReference type="ChEBI" id="CHEBI:60240"/>
        <label>1</label>
    </ligand>
</feature>
<dbReference type="HAMAP" id="MF_01974">
    <property type="entry name" value="MetAP_1"/>
    <property type="match status" value="1"/>
</dbReference>
<dbReference type="GO" id="GO:0006508">
    <property type="term" value="P:proteolysis"/>
    <property type="evidence" value="ECO:0007669"/>
    <property type="project" value="UniProtKB-KW"/>
</dbReference>
<evidence type="ECO:0000256" key="4">
    <source>
        <dbReference type="ARBA" id="ARBA00022723"/>
    </source>
</evidence>
<feature type="binding site" evidence="6">
    <location>
        <position position="95"/>
    </location>
    <ligand>
        <name>a divalent metal cation</name>
        <dbReference type="ChEBI" id="CHEBI:60240"/>
        <label>1</label>
    </ligand>
</feature>
<evidence type="ECO:0000259" key="8">
    <source>
        <dbReference type="Pfam" id="PF00557"/>
    </source>
</evidence>
<sequence length="249" mass="27531">MTISLKSRNEIEKMHRSGRLLASCHRELARLIKPGITPLAIDRFVEEYLRSHGATPEQKGYMGYPYATCCSKNDVVCHGMPDETPLREGDIVTIDMVVNIDGWLADSAWTYPVGTISSEARRLLDATRESLYRGIAQAKAGNRLGDISHAIQSFAEGQGYSVVRQFVGHGIGRRMHEDPQVPHFGRPNQGVLLKPGMVITIEPMLNVGGYQVKIDDDGWTARTVDGSLSAQYEHTVAITEEGPLILTEQ</sequence>
<dbReference type="PROSITE" id="PS00680">
    <property type="entry name" value="MAP_1"/>
    <property type="match status" value="1"/>
</dbReference>
<dbReference type="Pfam" id="PF00557">
    <property type="entry name" value="Peptidase_M24"/>
    <property type="match status" value="1"/>
</dbReference>
<gene>
    <name evidence="6" type="primary">map</name>
    <name evidence="9" type="ORF">CLV97_13120</name>
</gene>
<feature type="domain" description="Peptidase M24" evidence="8">
    <location>
        <begin position="12"/>
        <end position="240"/>
    </location>
</feature>
<reference evidence="9 10" key="1">
    <citation type="submission" date="2018-03" db="EMBL/GenBank/DDBJ databases">
        <title>Genomic Encyclopedia of Archaeal and Bacterial Type Strains, Phase II (KMG-II): from individual species to whole genera.</title>
        <authorList>
            <person name="Goeker M."/>
        </authorList>
    </citation>
    <scope>NUCLEOTIDE SEQUENCE [LARGE SCALE GENOMIC DNA]</scope>
    <source>
        <strain evidence="9 10">DSM 44946</strain>
    </source>
</reference>
<comment type="cofactor">
    <cofactor evidence="6">
        <name>Co(2+)</name>
        <dbReference type="ChEBI" id="CHEBI:48828"/>
    </cofactor>
    <cofactor evidence="6">
        <name>Zn(2+)</name>
        <dbReference type="ChEBI" id="CHEBI:29105"/>
    </cofactor>
    <cofactor evidence="6">
        <name>Mn(2+)</name>
        <dbReference type="ChEBI" id="CHEBI:29035"/>
    </cofactor>
    <cofactor evidence="6">
        <name>Fe(2+)</name>
        <dbReference type="ChEBI" id="CHEBI:29033"/>
    </cofactor>
    <text evidence="6">Binds 2 divalent metal cations per subunit. Has a high-affinity and a low affinity metal-binding site. The true nature of the physiological cofactor is under debate. The enzyme is active with cobalt, zinc, manganese or divalent iron ions. Most likely, methionine aminopeptidases function as mononuclear Fe(2+)-metalloproteases under physiological conditions, and the catalytically relevant metal-binding site has been assigned to the histidine-containing high-affinity site.</text>
</comment>
<feature type="binding site" evidence="6">
    <location>
        <position position="169"/>
    </location>
    <ligand>
        <name>a divalent metal cation</name>
        <dbReference type="ChEBI" id="CHEBI:60240"/>
        <label>2</label>
        <note>catalytic</note>
    </ligand>
</feature>
<accession>A0A2T0LAX3</accession>
<feature type="binding site" evidence="6">
    <location>
        <position position="176"/>
    </location>
    <ligand>
        <name>substrate</name>
    </ligand>
</feature>
<proteinExistence type="inferred from homology"/>
<dbReference type="InterPro" id="IPR002467">
    <property type="entry name" value="Pept_M24A_MAP1"/>
</dbReference>
<dbReference type="GO" id="GO:0005829">
    <property type="term" value="C:cytosol"/>
    <property type="evidence" value="ECO:0007669"/>
    <property type="project" value="TreeGrafter"/>
</dbReference>
<evidence type="ECO:0000313" key="9">
    <source>
        <dbReference type="EMBL" id="PRX39020.1"/>
    </source>
</evidence>
<dbReference type="CDD" id="cd01086">
    <property type="entry name" value="MetAP1"/>
    <property type="match status" value="1"/>
</dbReference>
<organism evidence="9 10">
    <name type="scientific">Planifilum fimeticola</name>
    <dbReference type="NCBI Taxonomy" id="201975"/>
    <lineage>
        <taxon>Bacteria</taxon>
        <taxon>Bacillati</taxon>
        <taxon>Bacillota</taxon>
        <taxon>Bacilli</taxon>
        <taxon>Bacillales</taxon>
        <taxon>Thermoactinomycetaceae</taxon>
        <taxon>Planifilum</taxon>
    </lineage>
</organism>
<evidence type="ECO:0000256" key="2">
    <source>
        <dbReference type="ARBA" id="ARBA00022438"/>
    </source>
</evidence>
<dbReference type="InterPro" id="IPR000994">
    <property type="entry name" value="Pept_M24"/>
</dbReference>
<dbReference type="AlphaFoldDB" id="A0A2T0LAX3"/>
<dbReference type="Proteomes" id="UP000237797">
    <property type="component" value="Unassembled WGS sequence"/>
</dbReference>
<dbReference type="PANTHER" id="PTHR43330:SF17">
    <property type="entry name" value="METHIONINE AMINOPEPTIDASE"/>
    <property type="match status" value="1"/>
</dbReference>
<keyword evidence="5 6" id="KW-0378">Hydrolase</keyword>
<name>A0A2T0LAX3_9BACL</name>
<keyword evidence="2 6" id="KW-0031">Aminopeptidase</keyword>
<dbReference type="Gene3D" id="3.90.230.10">
    <property type="entry name" value="Creatinase/methionine aminopeptidase superfamily"/>
    <property type="match status" value="1"/>
</dbReference>
<comment type="function">
    <text evidence="1 6">Removes the N-terminal methionine from nascent proteins. The N-terminal methionine is often cleaved when the second residue in the primary sequence is small and uncharged (Met-Ala-, Cys, Gly, Pro, Ser, Thr, or Val). Requires deformylation of the N(alpha)-formylated initiator methionine before it can be hydrolyzed.</text>
</comment>
<dbReference type="EMBL" id="PVNE01000031">
    <property type="protein sequence ID" value="PRX39020.1"/>
    <property type="molecule type" value="Genomic_DNA"/>
</dbReference>
<feature type="binding site" evidence="6">
    <location>
        <position position="78"/>
    </location>
    <ligand>
        <name>substrate</name>
    </ligand>
</feature>
<feature type="binding site" evidence="6">
    <location>
        <position position="202"/>
    </location>
    <ligand>
        <name>a divalent metal cation</name>
        <dbReference type="ChEBI" id="CHEBI:60240"/>
        <label>2</label>
        <note>catalytic</note>
    </ligand>
</feature>
<keyword evidence="10" id="KW-1185">Reference proteome</keyword>
<feature type="binding site" evidence="6">
    <location>
        <position position="106"/>
    </location>
    <ligand>
        <name>a divalent metal cation</name>
        <dbReference type="ChEBI" id="CHEBI:60240"/>
        <label>2</label>
        <note>catalytic</note>
    </ligand>
</feature>
<feature type="binding site" evidence="6">
    <location>
        <position position="106"/>
    </location>
    <ligand>
        <name>a divalent metal cation</name>
        <dbReference type="ChEBI" id="CHEBI:60240"/>
        <label>1</label>
    </ligand>
</feature>
<evidence type="ECO:0000256" key="5">
    <source>
        <dbReference type="ARBA" id="ARBA00022801"/>
    </source>
</evidence>
<comment type="similarity">
    <text evidence="6">Belongs to the peptidase M24A family. Methionine aminopeptidase type 1 subfamily.</text>
</comment>
<evidence type="ECO:0000256" key="6">
    <source>
        <dbReference type="HAMAP-Rule" id="MF_01974"/>
    </source>
</evidence>
<dbReference type="PRINTS" id="PR00599">
    <property type="entry name" value="MAPEPTIDASE"/>
</dbReference>
<feature type="binding site" evidence="6">
    <location>
        <position position="233"/>
    </location>
    <ligand>
        <name>a divalent metal cation</name>
        <dbReference type="ChEBI" id="CHEBI:60240"/>
        <label>2</label>
        <note>catalytic</note>
    </ligand>
</feature>
<dbReference type="GO" id="GO:0070006">
    <property type="term" value="F:metalloaminopeptidase activity"/>
    <property type="evidence" value="ECO:0007669"/>
    <property type="project" value="UniProtKB-UniRule"/>
</dbReference>
<comment type="subunit">
    <text evidence="6">Monomer.</text>
</comment>